<proteinExistence type="predicted"/>
<organism evidence="1 2">
    <name type="scientific">Melipona bicolor</name>
    <dbReference type="NCBI Taxonomy" id="60889"/>
    <lineage>
        <taxon>Eukaryota</taxon>
        <taxon>Metazoa</taxon>
        <taxon>Ecdysozoa</taxon>
        <taxon>Arthropoda</taxon>
        <taxon>Hexapoda</taxon>
        <taxon>Insecta</taxon>
        <taxon>Pterygota</taxon>
        <taxon>Neoptera</taxon>
        <taxon>Endopterygota</taxon>
        <taxon>Hymenoptera</taxon>
        <taxon>Apocrita</taxon>
        <taxon>Aculeata</taxon>
        <taxon>Apoidea</taxon>
        <taxon>Anthophila</taxon>
        <taxon>Apidae</taxon>
        <taxon>Melipona</taxon>
    </lineage>
</organism>
<sequence>MAVHLSEKETEAAVGERLERFERFEVALVFLLLCNSYWTTLYRRHSCRQTCHGTLVLQCTLEVYPNGDVDANTDVPCTRYIGEVRFTVGKNALQIHVGSDSRSRVFYSAT</sequence>
<keyword evidence="2" id="KW-1185">Reference proteome</keyword>
<dbReference type="Proteomes" id="UP001177670">
    <property type="component" value="Unassembled WGS sequence"/>
</dbReference>
<evidence type="ECO:0000313" key="1">
    <source>
        <dbReference type="EMBL" id="KAK1123715.1"/>
    </source>
</evidence>
<reference evidence="1" key="1">
    <citation type="submission" date="2021-10" db="EMBL/GenBank/DDBJ databases">
        <title>Melipona bicolor Genome sequencing and assembly.</title>
        <authorList>
            <person name="Araujo N.S."/>
            <person name="Arias M.C."/>
        </authorList>
    </citation>
    <scope>NUCLEOTIDE SEQUENCE</scope>
    <source>
        <strain evidence="1">USP_2M_L1-L4_2017</strain>
        <tissue evidence="1">Whole body</tissue>
    </source>
</reference>
<name>A0AA40KKF1_9HYME</name>
<comment type="caution">
    <text evidence="1">The sequence shown here is derived from an EMBL/GenBank/DDBJ whole genome shotgun (WGS) entry which is preliminary data.</text>
</comment>
<evidence type="ECO:0000313" key="2">
    <source>
        <dbReference type="Proteomes" id="UP001177670"/>
    </source>
</evidence>
<dbReference type="EMBL" id="JAHYIQ010000020">
    <property type="protein sequence ID" value="KAK1123715.1"/>
    <property type="molecule type" value="Genomic_DNA"/>
</dbReference>
<protein>
    <submittedName>
        <fullName evidence="1">Uncharacterized protein</fullName>
    </submittedName>
</protein>
<accession>A0AA40KKF1</accession>
<gene>
    <name evidence="1" type="ORF">K0M31_008412</name>
</gene>
<dbReference type="AlphaFoldDB" id="A0AA40KKF1"/>